<gene>
    <name evidence="1" type="ORF">RBH19_12105</name>
</gene>
<proteinExistence type="predicted"/>
<evidence type="ECO:0000313" key="1">
    <source>
        <dbReference type="EMBL" id="MDQ2070614.1"/>
    </source>
</evidence>
<evidence type="ECO:0008006" key="3">
    <source>
        <dbReference type="Google" id="ProtNLM"/>
    </source>
</evidence>
<comment type="caution">
    <text evidence="1">The sequence shown here is derived from an EMBL/GenBank/DDBJ whole genome shotgun (WGS) entry which is preliminary data.</text>
</comment>
<dbReference type="Proteomes" id="UP001239019">
    <property type="component" value="Unassembled WGS sequence"/>
</dbReference>
<accession>A0ABU0W998</accession>
<keyword evidence="2" id="KW-1185">Reference proteome</keyword>
<name>A0ABU0W998_9GAMM</name>
<reference evidence="1 2" key="1">
    <citation type="submission" date="2023-08" db="EMBL/GenBank/DDBJ databases">
        <title>Whole-genome sequencing of halo(alkali)philic microorganisms from hypersaline lakes.</title>
        <authorList>
            <person name="Sorokin D.Y."/>
            <person name="Abbas B."/>
            <person name="Merkel A.Y."/>
        </authorList>
    </citation>
    <scope>NUCLEOTIDE SEQUENCE [LARGE SCALE GENOMIC DNA]</scope>
    <source>
        <strain evidence="1 2">AB-CW4</strain>
    </source>
</reference>
<evidence type="ECO:0000313" key="2">
    <source>
        <dbReference type="Proteomes" id="UP001239019"/>
    </source>
</evidence>
<sequence>MLKRLLPVAVLTPLLGLGACFVSDEESVEPDPRPTEGFRAQYVPLGQVLPFGNDLMFAGSTDGTLNIAVADPSNLGNPLTAMNRLDGFSTTGSGYVLTTEPVDEDSFQYWTPLDPGNIVMVNVTDPSSPQILTPGDDYEVVVSEVQGDQGMRIFFNPLRPLASDQFDEDGNPVPSRYMALLANGIESTTGQNLIPDTQFRIVRDAALADETLDNAQLEQVRQAIRPALQAATAPIPQGLGYDGQDISVIWTFQTQSTTNALQAVAEMVEPQEAAIQNSGLTTGDVIDGSPGLAAIWAGFTGMPYFHDADNPLSGFWTNQAGGPVTRFAPVPALQSQQQIPLFVTTPSDAAQASPDCPAGPEPAQGWPVVIFQHGITGNRTNTLGLADTFGCLGYAMVAIDHPLHGITDPASPVFVGPESPLYAMGVRERHFYMVGGEPSDPADVLEADGEFDGSGSHYINVASMLTSRDNLRQSVSDLLHLSATVNNIAILGEDGQPVGLFNADSDRKFFVGHSLGGIAGTGFVGLDDSINAAVLGMPGGKISDLLLDSDTFGDPIRAGLQAQNPGLVEGSPLFANFFLQAQAVIDSGDPANYGAWSQDRNVFMIEVDGDSVVPNTATAYLADTIDLPLVSDSTEGLSEGRGLVRYLLGNHGSLLQPGAEDAEAVMAWRAIQCHAATYVLTADNGTPWIDVEGNFYLAQGNTERAEECNASDFVDDGNDD</sequence>
<dbReference type="Gene3D" id="3.40.50.1820">
    <property type="entry name" value="alpha/beta hydrolase"/>
    <property type="match status" value="1"/>
</dbReference>
<dbReference type="SUPFAM" id="SSF53474">
    <property type="entry name" value="alpha/beta-Hydrolases"/>
    <property type="match status" value="1"/>
</dbReference>
<protein>
    <recommendedName>
        <fullName evidence="3">Bacterial virulence factor lipase N-terminal domain-containing protein</fullName>
    </recommendedName>
</protein>
<organism evidence="1 2">
    <name type="scientific">Natronospira bacteriovora</name>
    <dbReference type="NCBI Taxonomy" id="3069753"/>
    <lineage>
        <taxon>Bacteria</taxon>
        <taxon>Pseudomonadati</taxon>
        <taxon>Pseudomonadota</taxon>
        <taxon>Gammaproteobacteria</taxon>
        <taxon>Natronospirales</taxon>
        <taxon>Natronospiraceae</taxon>
        <taxon>Natronospira</taxon>
    </lineage>
</organism>
<dbReference type="PROSITE" id="PS51257">
    <property type="entry name" value="PROKAR_LIPOPROTEIN"/>
    <property type="match status" value="1"/>
</dbReference>
<dbReference type="RefSeq" id="WP_306729109.1">
    <property type="nucleotide sequence ID" value="NZ_JAVDDT010000008.1"/>
</dbReference>
<dbReference type="EMBL" id="JAVDDT010000008">
    <property type="protein sequence ID" value="MDQ2070614.1"/>
    <property type="molecule type" value="Genomic_DNA"/>
</dbReference>
<dbReference type="InterPro" id="IPR029058">
    <property type="entry name" value="AB_hydrolase_fold"/>
</dbReference>